<gene>
    <name evidence="13" type="ORF">HaLaN_08622</name>
</gene>
<keyword evidence="5 10" id="KW-0812">Transmembrane</keyword>
<dbReference type="InterPro" id="IPR035952">
    <property type="entry name" value="Rhomboid-like_sf"/>
</dbReference>
<dbReference type="EMBL" id="BLLF01000547">
    <property type="protein sequence ID" value="GFH12857.1"/>
    <property type="molecule type" value="Genomic_DNA"/>
</dbReference>
<evidence type="ECO:0000259" key="12">
    <source>
        <dbReference type="Pfam" id="PF01694"/>
    </source>
</evidence>
<feature type="transmembrane region" description="Helical" evidence="10">
    <location>
        <begin position="67"/>
        <end position="89"/>
    </location>
</feature>
<comment type="similarity">
    <text evidence="3 10">Belongs to the peptidase S54 family.</text>
</comment>
<comment type="caution">
    <text evidence="13">The sequence shown here is derived from an EMBL/GenBank/DDBJ whole genome shotgun (WGS) entry which is preliminary data.</text>
</comment>
<protein>
    <recommendedName>
        <fullName evidence="10">RHOMBOID-like protein</fullName>
        <ecNumber evidence="10">3.4.21.105</ecNumber>
    </recommendedName>
</protein>
<dbReference type="AlphaFoldDB" id="A0A699YRF6"/>
<evidence type="ECO:0000256" key="5">
    <source>
        <dbReference type="ARBA" id="ARBA00022692"/>
    </source>
</evidence>
<dbReference type="Pfam" id="PF01694">
    <property type="entry name" value="Rhomboid"/>
    <property type="match status" value="1"/>
</dbReference>
<keyword evidence="4 10" id="KW-0645">Protease</keyword>
<evidence type="ECO:0000256" key="9">
    <source>
        <dbReference type="ARBA" id="ARBA00023136"/>
    </source>
</evidence>
<evidence type="ECO:0000313" key="13">
    <source>
        <dbReference type="EMBL" id="GFH12857.1"/>
    </source>
</evidence>
<feature type="domain" description="Peptidase S54 rhomboid" evidence="12">
    <location>
        <begin position="46"/>
        <end position="139"/>
    </location>
</feature>
<dbReference type="SUPFAM" id="SSF144091">
    <property type="entry name" value="Rhomboid-like"/>
    <property type="match status" value="1"/>
</dbReference>
<proteinExistence type="inferred from homology"/>
<dbReference type="InterPro" id="IPR022764">
    <property type="entry name" value="Peptidase_S54_rhomboid_dom"/>
</dbReference>
<evidence type="ECO:0000256" key="2">
    <source>
        <dbReference type="ARBA" id="ARBA00004141"/>
    </source>
</evidence>
<evidence type="ECO:0000256" key="10">
    <source>
        <dbReference type="RuleBase" id="RU362115"/>
    </source>
</evidence>
<evidence type="ECO:0000256" key="4">
    <source>
        <dbReference type="ARBA" id="ARBA00022670"/>
    </source>
</evidence>
<comment type="caution">
    <text evidence="10">Lacks conserved residue(s) required for the propagation of feature annotation.</text>
</comment>
<comment type="subcellular location">
    <subcellularLocation>
        <location evidence="2 10">Membrane</location>
        <topology evidence="2 10">Multi-pass membrane protein</topology>
    </subcellularLocation>
</comment>
<comment type="function">
    <text evidence="10">Serine protease involved in intramembrane proteolysis.</text>
</comment>
<dbReference type="Proteomes" id="UP000485058">
    <property type="component" value="Unassembled WGS sequence"/>
</dbReference>
<evidence type="ECO:0000313" key="14">
    <source>
        <dbReference type="Proteomes" id="UP000485058"/>
    </source>
</evidence>
<evidence type="ECO:0000256" key="1">
    <source>
        <dbReference type="ARBA" id="ARBA00000156"/>
    </source>
</evidence>
<evidence type="ECO:0000256" key="3">
    <source>
        <dbReference type="ARBA" id="ARBA00009045"/>
    </source>
</evidence>
<dbReference type="GO" id="GO:0016020">
    <property type="term" value="C:membrane"/>
    <property type="evidence" value="ECO:0007669"/>
    <property type="project" value="UniProtKB-SubCell"/>
</dbReference>
<evidence type="ECO:0000256" key="11">
    <source>
        <dbReference type="SAM" id="MobiDB-lite"/>
    </source>
</evidence>
<sequence>MALLRQNTLLGLGRDDLIRVGATATRRMIESKQWWRLVASPFVSAGLLLLLSGAAGATVSANVSSAYVTAASSGPAFGLMGGMCATLMLHHRLFTRHLVTVGMLGATLALNLWVGATPFADNSCNVAGFIVGMLATIGFLMLRMRSAVFNDREWLLRTVSITSLGLALLIPLLALLGLFAGLPLDGCCDKLVCAPSKLWDCNAAQLPAPCTFLTPLPNTTTLLCPQTNTAFNYTGLYSPTELQMLCDANCFGASITTSSNPDTPSSQAGQRATTMSVPG</sequence>
<accession>A0A699YRF6</accession>
<reference evidence="13 14" key="1">
    <citation type="submission" date="2020-02" db="EMBL/GenBank/DDBJ databases">
        <title>Draft genome sequence of Haematococcus lacustris strain NIES-144.</title>
        <authorList>
            <person name="Morimoto D."/>
            <person name="Nakagawa S."/>
            <person name="Yoshida T."/>
            <person name="Sawayama S."/>
        </authorList>
    </citation>
    <scope>NUCLEOTIDE SEQUENCE [LARGE SCALE GENOMIC DNA]</scope>
    <source>
        <strain evidence="13 14">NIES-144</strain>
    </source>
</reference>
<keyword evidence="6 10" id="KW-0378">Hydrolase</keyword>
<evidence type="ECO:0000256" key="7">
    <source>
        <dbReference type="ARBA" id="ARBA00022825"/>
    </source>
</evidence>
<feature type="transmembrane region" description="Helical" evidence="10">
    <location>
        <begin position="126"/>
        <end position="142"/>
    </location>
</feature>
<feature type="transmembrane region" description="Helical" evidence="10">
    <location>
        <begin position="34"/>
        <end position="55"/>
    </location>
</feature>
<feature type="non-terminal residue" evidence="13">
    <location>
        <position position="1"/>
    </location>
</feature>
<dbReference type="EC" id="3.4.21.105" evidence="10"/>
<dbReference type="GO" id="GO:0004252">
    <property type="term" value="F:serine-type endopeptidase activity"/>
    <property type="evidence" value="ECO:0007669"/>
    <property type="project" value="InterPro"/>
</dbReference>
<comment type="catalytic activity">
    <reaction evidence="1 10">
        <text>Cleaves type-1 transmembrane domains using a catalytic dyad composed of serine and histidine that are contributed by different transmembrane domains.</text>
        <dbReference type="EC" id="3.4.21.105"/>
    </reaction>
</comment>
<keyword evidence="9 10" id="KW-0472">Membrane</keyword>
<evidence type="ECO:0000256" key="6">
    <source>
        <dbReference type="ARBA" id="ARBA00022801"/>
    </source>
</evidence>
<name>A0A699YRF6_HAELA</name>
<dbReference type="PANTHER" id="PTHR22936">
    <property type="entry name" value="RHOMBOID-RELATED"/>
    <property type="match status" value="1"/>
</dbReference>
<evidence type="ECO:0000256" key="8">
    <source>
        <dbReference type="ARBA" id="ARBA00022989"/>
    </source>
</evidence>
<dbReference type="GO" id="GO:0006508">
    <property type="term" value="P:proteolysis"/>
    <property type="evidence" value="ECO:0007669"/>
    <property type="project" value="UniProtKB-KW"/>
</dbReference>
<keyword evidence="7 10" id="KW-0720">Serine protease</keyword>
<feature type="region of interest" description="Disordered" evidence="11">
    <location>
        <begin position="258"/>
        <end position="279"/>
    </location>
</feature>
<dbReference type="InterPro" id="IPR002610">
    <property type="entry name" value="Peptidase_S54_rhomboid-like"/>
</dbReference>
<feature type="transmembrane region" description="Helical" evidence="10">
    <location>
        <begin position="154"/>
        <end position="182"/>
    </location>
</feature>
<dbReference type="PANTHER" id="PTHR22936:SF69">
    <property type="entry name" value="RHOMBOID-LIKE PROTEIN"/>
    <property type="match status" value="1"/>
</dbReference>
<keyword evidence="8 10" id="KW-1133">Transmembrane helix</keyword>
<keyword evidence="14" id="KW-1185">Reference proteome</keyword>
<feature type="transmembrane region" description="Helical" evidence="10">
    <location>
        <begin position="101"/>
        <end position="120"/>
    </location>
</feature>
<organism evidence="13 14">
    <name type="scientific">Haematococcus lacustris</name>
    <name type="common">Green alga</name>
    <name type="synonym">Haematococcus pluvialis</name>
    <dbReference type="NCBI Taxonomy" id="44745"/>
    <lineage>
        <taxon>Eukaryota</taxon>
        <taxon>Viridiplantae</taxon>
        <taxon>Chlorophyta</taxon>
        <taxon>core chlorophytes</taxon>
        <taxon>Chlorophyceae</taxon>
        <taxon>CS clade</taxon>
        <taxon>Chlamydomonadales</taxon>
        <taxon>Haematococcaceae</taxon>
        <taxon>Haematococcus</taxon>
    </lineage>
</organism>